<name>A0A5N6NDW7_9ASTR</name>
<feature type="region of interest" description="Disordered" evidence="1">
    <location>
        <begin position="78"/>
        <end position="106"/>
    </location>
</feature>
<evidence type="ECO:0000256" key="1">
    <source>
        <dbReference type="SAM" id="MobiDB-lite"/>
    </source>
</evidence>
<dbReference type="EMBL" id="SZYD01000012">
    <property type="protein sequence ID" value="KAD4585447.1"/>
    <property type="molecule type" value="Genomic_DNA"/>
</dbReference>
<sequence>MKLVATVTEGGDNDMAYLFMKRVVGGDGDERSEIWVYNFVIYEIVGDEEVFSFPAKWNDEVGPKLISEISDENVIQSDVTQDEEVNHENGPIENEGLEENKGAGTKQTQKMLLVESLLPLNNLSPFKKLSKMYI</sequence>
<dbReference type="Proteomes" id="UP000326396">
    <property type="component" value="Linkage Group LG2"/>
</dbReference>
<proteinExistence type="predicted"/>
<protein>
    <submittedName>
        <fullName evidence="2">Uncharacterized protein</fullName>
    </submittedName>
</protein>
<evidence type="ECO:0000313" key="3">
    <source>
        <dbReference type="Proteomes" id="UP000326396"/>
    </source>
</evidence>
<reference evidence="2 3" key="1">
    <citation type="submission" date="2019-05" db="EMBL/GenBank/DDBJ databases">
        <title>Mikania micrantha, genome provides insights into the molecular mechanism of rapid growth.</title>
        <authorList>
            <person name="Liu B."/>
        </authorList>
    </citation>
    <scope>NUCLEOTIDE SEQUENCE [LARGE SCALE GENOMIC DNA]</scope>
    <source>
        <strain evidence="2">NLD-2019</strain>
        <tissue evidence="2">Leaf</tissue>
    </source>
</reference>
<comment type="caution">
    <text evidence="2">The sequence shown here is derived from an EMBL/GenBank/DDBJ whole genome shotgun (WGS) entry which is preliminary data.</text>
</comment>
<accession>A0A5N6NDW7</accession>
<evidence type="ECO:0000313" key="2">
    <source>
        <dbReference type="EMBL" id="KAD4585447.1"/>
    </source>
</evidence>
<dbReference type="AlphaFoldDB" id="A0A5N6NDW7"/>
<organism evidence="2 3">
    <name type="scientific">Mikania micrantha</name>
    <name type="common">bitter vine</name>
    <dbReference type="NCBI Taxonomy" id="192012"/>
    <lineage>
        <taxon>Eukaryota</taxon>
        <taxon>Viridiplantae</taxon>
        <taxon>Streptophyta</taxon>
        <taxon>Embryophyta</taxon>
        <taxon>Tracheophyta</taxon>
        <taxon>Spermatophyta</taxon>
        <taxon>Magnoliopsida</taxon>
        <taxon>eudicotyledons</taxon>
        <taxon>Gunneridae</taxon>
        <taxon>Pentapetalae</taxon>
        <taxon>asterids</taxon>
        <taxon>campanulids</taxon>
        <taxon>Asterales</taxon>
        <taxon>Asteraceae</taxon>
        <taxon>Asteroideae</taxon>
        <taxon>Heliantheae alliance</taxon>
        <taxon>Eupatorieae</taxon>
        <taxon>Mikania</taxon>
    </lineage>
</organism>
<gene>
    <name evidence="2" type="ORF">E3N88_23048</name>
</gene>
<keyword evidence="3" id="KW-1185">Reference proteome</keyword>